<dbReference type="EMBL" id="BQNB010010505">
    <property type="protein sequence ID" value="GJS78178.1"/>
    <property type="molecule type" value="Genomic_DNA"/>
</dbReference>
<proteinExistence type="predicted"/>
<reference evidence="2" key="2">
    <citation type="submission" date="2022-01" db="EMBL/GenBank/DDBJ databases">
        <authorList>
            <person name="Yamashiro T."/>
            <person name="Shiraishi A."/>
            <person name="Satake H."/>
            <person name="Nakayama K."/>
        </authorList>
    </citation>
    <scope>NUCLEOTIDE SEQUENCE</scope>
</reference>
<accession>A0ABQ4YK49</accession>
<evidence type="ECO:0000313" key="2">
    <source>
        <dbReference type="EMBL" id="GJS78178.1"/>
    </source>
</evidence>
<sequence length="115" mass="13069">MGDTMLTRFENVSKHSNDSLLARGNTLQSDEYRLKLDELMELCTTLQNQVLDLEKTKTTQHNEITSFAKERDASKQGRIDAIDADEEITLVSVQNVDEEMFDVNVLDGEEVFVAE</sequence>
<evidence type="ECO:0000256" key="1">
    <source>
        <dbReference type="SAM" id="Coils"/>
    </source>
</evidence>
<protein>
    <submittedName>
        <fullName evidence="2">Uncharacterized protein</fullName>
    </submittedName>
</protein>
<name>A0ABQ4YK49_9ASTR</name>
<dbReference type="Proteomes" id="UP001151760">
    <property type="component" value="Unassembled WGS sequence"/>
</dbReference>
<keyword evidence="3" id="KW-1185">Reference proteome</keyword>
<organism evidence="2 3">
    <name type="scientific">Tanacetum coccineum</name>
    <dbReference type="NCBI Taxonomy" id="301880"/>
    <lineage>
        <taxon>Eukaryota</taxon>
        <taxon>Viridiplantae</taxon>
        <taxon>Streptophyta</taxon>
        <taxon>Embryophyta</taxon>
        <taxon>Tracheophyta</taxon>
        <taxon>Spermatophyta</taxon>
        <taxon>Magnoliopsida</taxon>
        <taxon>eudicotyledons</taxon>
        <taxon>Gunneridae</taxon>
        <taxon>Pentapetalae</taxon>
        <taxon>asterids</taxon>
        <taxon>campanulids</taxon>
        <taxon>Asterales</taxon>
        <taxon>Asteraceae</taxon>
        <taxon>Asteroideae</taxon>
        <taxon>Anthemideae</taxon>
        <taxon>Anthemidinae</taxon>
        <taxon>Tanacetum</taxon>
    </lineage>
</organism>
<feature type="coiled-coil region" evidence="1">
    <location>
        <begin position="29"/>
        <end position="56"/>
    </location>
</feature>
<comment type="caution">
    <text evidence="2">The sequence shown here is derived from an EMBL/GenBank/DDBJ whole genome shotgun (WGS) entry which is preliminary data.</text>
</comment>
<keyword evidence="1" id="KW-0175">Coiled coil</keyword>
<evidence type="ECO:0000313" key="3">
    <source>
        <dbReference type="Proteomes" id="UP001151760"/>
    </source>
</evidence>
<reference evidence="2" key="1">
    <citation type="journal article" date="2022" name="Int. J. Mol. Sci.">
        <title>Draft Genome of Tanacetum Coccineum: Genomic Comparison of Closely Related Tanacetum-Family Plants.</title>
        <authorList>
            <person name="Yamashiro T."/>
            <person name="Shiraishi A."/>
            <person name="Nakayama K."/>
            <person name="Satake H."/>
        </authorList>
    </citation>
    <scope>NUCLEOTIDE SEQUENCE</scope>
</reference>
<gene>
    <name evidence="2" type="ORF">Tco_0728059</name>
</gene>